<accession>A0ABX7BLI6</accession>
<proteinExistence type="predicted"/>
<evidence type="ECO:0000313" key="2">
    <source>
        <dbReference type="Proteomes" id="UP000595448"/>
    </source>
</evidence>
<keyword evidence="2" id="KW-1185">Reference proteome</keyword>
<gene>
    <name evidence="1" type="ORF">JIP62_12380</name>
</gene>
<evidence type="ECO:0000313" key="1">
    <source>
        <dbReference type="EMBL" id="QQQ18096.1"/>
    </source>
</evidence>
<dbReference type="RefSeq" id="WP_201102471.1">
    <property type="nucleotide sequence ID" value="NZ_CP067977.1"/>
</dbReference>
<sequence>MTEMSRLLTAMRDELGDWAAASERLEHVIGDVLVGRRLTEVEIEAVQALDGLSQHLRQLSLLCGDISGASVDHQETADHIRAAVARLNLSGLGRRLAGLPPVPMASAGSGEAELW</sequence>
<dbReference type="Proteomes" id="UP000595448">
    <property type="component" value="Chromosome"/>
</dbReference>
<dbReference type="EMBL" id="CP067977">
    <property type="protein sequence ID" value="QQQ18096.1"/>
    <property type="molecule type" value="Genomic_DNA"/>
</dbReference>
<name>A0ABX7BLI6_9CAUL</name>
<protein>
    <recommendedName>
        <fullName evidence="3">Flagellar protein FliT</fullName>
    </recommendedName>
</protein>
<evidence type="ECO:0008006" key="3">
    <source>
        <dbReference type="Google" id="ProtNLM"/>
    </source>
</evidence>
<organism evidence="1 2">
    <name type="scientific">Brevundimonas vitisensis</name>
    <dbReference type="NCBI Taxonomy" id="2800818"/>
    <lineage>
        <taxon>Bacteria</taxon>
        <taxon>Pseudomonadati</taxon>
        <taxon>Pseudomonadota</taxon>
        <taxon>Alphaproteobacteria</taxon>
        <taxon>Caulobacterales</taxon>
        <taxon>Caulobacteraceae</taxon>
        <taxon>Brevundimonas</taxon>
    </lineage>
</organism>
<reference evidence="1 2" key="1">
    <citation type="submission" date="2021-01" db="EMBL/GenBank/DDBJ databases">
        <title>Brevundimonas vitis sp. nov., an bacterium isolated from grape (Vitis vinifera).</title>
        <authorList>
            <person name="Jiang L."/>
            <person name="Lee J."/>
        </authorList>
    </citation>
    <scope>NUCLEOTIDE SEQUENCE [LARGE SCALE GENOMIC DNA]</scope>
    <source>
        <strain evidence="1 2">GRTSA-9</strain>
    </source>
</reference>